<comment type="caution">
    <text evidence="2">The sequence shown here is derived from an EMBL/GenBank/DDBJ whole genome shotgun (WGS) entry which is preliminary data.</text>
</comment>
<dbReference type="AlphaFoldDB" id="A0A9P6QDP6"/>
<feature type="transmembrane region" description="Helical" evidence="1">
    <location>
        <begin position="12"/>
        <end position="30"/>
    </location>
</feature>
<evidence type="ECO:0000313" key="2">
    <source>
        <dbReference type="EMBL" id="KAG0266140.1"/>
    </source>
</evidence>
<gene>
    <name evidence="2" type="ORF">BG011_003127</name>
</gene>
<accession>A0A9P6QDP6</accession>
<sequence>MAAEETGGASASNIIIAGGGIGGLIIGLILERANSFKPLGAAMSFGVNILPFFEQIGLLDDILQISMPVRTLDLYDANMKPVGNIGMKDWKKIARYDSIVFSRPRLHHLLVEKTLPSKLLFGKRILRIKETIDRVQVYCSDGSFYDAEMVIGADDAYSAVRQNRYKEMDSQGILPESNKKNLTIDYICMVGVAEHRGPEKICWDLSVQACGTDAKAQQFRNSEWTSESDDSMIKKFYDLSCPWSRKMDEIIIATPKD</sequence>
<dbReference type="EMBL" id="JAAAJA010000021">
    <property type="protein sequence ID" value="KAG0266140.1"/>
    <property type="molecule type" value="Genomic_DNA"/>
</dbReference>
<dbReference type="InterPro" id="IPR036188">
    <property type="entry name" value="FAD/NAD-bd_sf"/>
</dbReference>
<dbReference type="PRINTS" id="PR00420">
    <property type="entry name" value="RNGMNOXGNASE"/>
</dbReference>
<dbReference type="Proteomes" id="UP000726737">
    <property type="component" value="Unassembled WGS sequence"/>
</dbReference>
<evidence type="ECO:0000313" key="3">
    <source>
        <dbReference type="Proteomes" id="UP000726737"/>
    </source>
</evidence>
<keyword evidence="1" id="KW-1133">Transmembrane helix</keyword>
<dbReference type="Gene3D" id="3.50.50.60">
    <property type="entry name" value="FAD/NAD(P)-binding domain"/>
    <property type="match status" value="1"/>
</dbReference>
<dbReference type="PANTHER" id="PTHR47356">
    <property type="entry name" value="FAD-DEPENDENT MONOOXYGENASE ASQG-RELATED"/>
    <property type="match status" value="1"/>
</dbReference>
<dbReference type="SUPFAM" id="SSF51905">
    <property type="entry name" value="FAD/NAD(P)-binding domain"/>
    <property type="match status" value="1"/>
</dbReference>
<keyword evidence="1" id="KW-0812">Transmembrane</keyword>
<dbReference type="OrthoDB" id="655030at2759"/>
<name>A0A9P6QDP6_9FUNG</name>
<organism evidence="2 3">
    <name type="scientific">Mortierella polycephala</name>
    <dbReference type="NCBI Taxonomy" id="41804"/>
    <lineage>
        <taxon>Eukaryota</taxon>
        <taxon>Fungi</taxon>
        <taxon>Fungi incertae sedis</taxon>
        <taxon>Mucoromycota</taxon>
        <taxon>Mortierellomycotina</taxon>
        <taxon>Mortierellomycetes</taxon>
        <taxon>Mortierellales</taxon>
        <taxon>Mortierellaceae</taxon>
        <taxon>Mortierella</taxon>
    </lineage>
</organism>
<dbReference type="GO" id="GO:0004497">
    <property type="term" value="F:monooxygenase activity"/>
    <property type="evidence" value="ECO:0007669"/>
    <property type="project" value="InterPro"/>
</dbReference>
<keyword evidence="1" id="KW-0472">Membrane</keyword>
<dbReference type="InterPro" id="IPR050562">
    <property type="entry name" value="FAD_mOase_fung"/>
</dbReference>
<reference evidence="2" key="1">
    <citation type="journal article" date="2020" name="Fungal Divers.">
        <title>Resolving the Mortierellaceae phylogeny through synthesis of multi-gene phylogenetics and phylogenomics.</title>
        <authorList>
            <person name="Vandepol N."/>
            <person name="Liber J."/>
            <person name="Desiro A."/>
            <person name="Na H."/>
            <person name="Kennedy M."/>
            <person name="Barry K."/>
            <person name="Grigoriev I.V."/>
            <person name="Miller A.N."/>
            <person name="O'Donnell K."/>
            <person name="Stajich J.E."/>
            <person name="Bonito G."/>
        </authorList>
    </citation>
    <scope>NUCLEOTIDE SEQUENCE</scope>
    <source>
        <strain evidence="2">KOD948</strain>
    </source>
</reference>
<keyword evidence="3" id="KW-1185">Reference proteome</keyword>
<protein>
    <recommendedName>
        <fullName evidence="4">FAD-binding domain-containing protein</fullName>
    </recommendedName>
</protein>
<evidence type="ECO:0000256" key="1">
    <source>
        <dbReference type="SAM" id="Phobius"/>
    </source>
</evidence>
<proteinExistence type="predicted"/>
<evidence type="ECO:0008006" key="4">
    <source>
        <dbReference type="Google" id="ProtNLM"/>
    </source>
</evidence>
<dbReference type="PANTHER" id="PTHR47356:SF2">
    <property type="entry name" value="FAD-BINDING DOMAIN-CONTAINING PROTEIN-RELATED"/>
    <property type="match status" value="1"/>
</dbReference>